<keyword evidence="2" id="KW-1185">Reference proteome</keyword>
<gene>
    <name evidence="1" type="ORF">OPV22_024579</name>
</gene>
<sequence length="144" mass="16462">MTVNLSSFKLRLQRVQELLGNHMDAVSFNLTTALHPSNSLIRERDKKKRWGFTILVAFAGSDHHTDEIAASYDRKVPTDLFATLHQMDNIRTADLDLGPMASLDDSEVLYSFLRKTHAANWHKVFQVKKSFTPTLDFLSLFLLI</sequence>
<name>A0AAV8P6I8_ENSVE</name>
<dbReference type="AlphaFoldDB" id="A0AAV8P6I8"/>
<organism evidence="1 2">
    <name type="scientific">Ensete ventricosum</name>
    <name type="common">Abyssinian banana</name>
    <name type="synonym">Musa ensete</name>
    <dbReference type="NCBI Taxonomy" id="4639"/>
    <lineage>
        <taxon>Eukaryota</taxon>
        <taxon>Viridiplantae</taxon>
        <taxon>Streptophyta</taxon>
        <taxon>Embryophyta</taxon>
        <taxon>Tracheophyta</taxon>
        <taxon>Spermatophyta</taxon>
        <taxon>Magnoliopsida</taxon>
        <taxon>Liliopsida</taxon>
        <taxon>Zingiberales</taxon>
        <taxon>Musaceae</taxon>
        <taxon>Ensete</taxon>
    </lineage>
</organism>
<evidence type="ECO:0000313" key="1">
    <source>
        <dbReference type="EMBL" id="KAJ8470236.1"/>
    </source>
</evidence>
<evidence type="ECO:0000313" key="2">
    <source>
        <dbReference type="Proteomes" id="UP001222027"/>
    </source>
</evidence>
<protein>
    <submittedName>
        <fullName evidence="1">Uncharacterized protein</fullName>
    </submittedName>
</protein>
<comment type="caution">
    <text evidence="1">The sequence shown here is derived from an EMBL/GenBank/DDBJ whole genome shotgun (WGS) entry which is preliminary data.</text>
</comment>
<reference evidence="1 2" key="1">
    <citation type="submission" date="2022-12" db="EMBL/GenBank/DDBJ databases">
        <title>Chromosome-scale assembly of the Ensete ventricosum genome.</title>
        <authorList>
            <person name="Dussert Y."/>
            <person name="Stocks J."/>
            <person name="Wendawek A."/>
            <person name="Woldeyes F."/>
            <person name="Nichols R.A."/>
            <person name="Borrell J.S."/>
        </authorList>
    </citation>
    <scope>NUCLEOTIDE SEQUENCE [LARGE SCALE GENOMIC DNA]</scope>
    <source>
        <strain evidence="2">cv. Maze</strain>
        <tissue evidence="1">Seeds</tissue>
    </source>
</reference>
<accession>A0AAV8P6I8</accession>
<dbReference type="EMBL" id="JAQQAF010000007">
    <property type="protein sequence ID" value="KAJ8470236.1"/>
    <property type="molecule type" value="Genomic_DNA"/>
</dbReference>
<proteinExistence type="predicted"/>
<dbReference type="Proteomes" id="UP001222027">
    <property type="component" value="Unassembled WGS sequence"/>
</dbReference>